<feature type="region of interest" description="Disordered" evidence="1">
    <location>
        <begin position="454"/>
        <end position="511"/>
    </location>
</feature>
<dbReference type="SUPFAM" id="SSF51197">
    <property type="entry name" value="Clavaminate synthase-like"/>
    <property type="match status" value="1"/>
</dbReference>
<sequence length="1205" mass="130560">MSASQLSLSGAPGSLVSSSKLFSIVLTFLPREGQYEQICPQDELSIISRSLDAYCSERQKHGPWQRLLGEEDPQKTENQAWNSYIGPILGFKLYTVLSGSSSVQGKIPRSAMSSDLTNKLIRIAKVITEKDGWPTIFEEAVIARWNTNTPVSGSRGPIITKQSSPQNVSQKVAASVVQNLGHLTEAIQSKALGNIIHNIQLAASYLSIMTLGVVDVPMDKDFPAQLEKCLQNADFQTNGRFSNILTTLNLSLVEFQAPLFSCLAISPILLFRTCQLQSSRFGRQYYISFMMSLGDIKPASLREIETLIWKNLYLVARCQLSAEEMMDRVLDSIVEPNILGSFRPNKTKLHDYFKEKFDPIRDHTGFFFPASGAIIKQEEELSGSSVPAEHWSNNDSSLYSPQASPSSRSLPLLLGSRNPRSFPPLAGAGPITGPVLSGVGLNTVQPERVVDPLQSNDAPISPIGIGSGDGAAVDPRPDDGLHLDSASSVPQMVPDDDEEVGSGDGLGEVYGLGEVFGPSKLDESIPVSSLPSGTPERPSALSLLSTDAFPSPGTASGLNSALLDQSDSAGAGGSNDMGATSNTDDEAIHHTNSSSSYETLGFVDHGPVFDPSKLAEPVSASSSPFGTPETISSLSNRVSPSFEPPEHLGSVSGLNSAPDDPHRLRGGVEAMDPSSSEGVGSWNVMQAISGTGDEAIYRMNSDASSSYPPPVHIDPGPDSVGTEEPPRAISETPASSAHRLAFGLVSDNHRNISEPIPEQSPTPTVGSPGPDFDDASGSLPRVIRSSQRIKAKRPSDSEGPSPKRPKLSQGKKRTAKTTERDVVNNNDDMDIGEDCEQVPRLEVHGDKEREPSPAIHVYSADHTKYYEYEGKHYSSQIAKDLQKLAAHVDVVRSKNGLPTGRPIEWADGMTSPVNLLTPAKLLNSSPIYTLDFADFLKTSAKDLQDIFRHYPAIVVSGRPTRLKCDLTSLEEWGGVDELRDMHDNSRYDPRWPDAVFVRASFREFLETSKNVNSLDNPLSGGVPAPIQLATDLRAAVSAYDGFPTNIPVRIMNWGLLAKADAVHPPHVDRPGTCTWVAIEDGLKKWDIAFPPRETEEEEIANPAAYAGEMADGRNYARGWNWYSVLLYPGSMLFMRPGTVHSVTTLQDCIALGGHFFSEPAIKHSVYSILHNFVGSHTITNVLMDNEQQMLLLQKEGLFSGRTRGT</sequence>
<evidence type="ECO:0000313" key="3">
    <source>
        <dbReference type="EMBL" id="KAE9389168.1"/>
    </source>
</evidence>
<reference evidence="3" key="1">
    <citation type="journal article" date="2019" name="Environ. Microbiol.">
        <title>Fungal ecological strategies reflected in gene transcription - a case study of two litter decomposers.</title>
        <authorList>
            <person name="Barbi F."/>
            <person name="Kohler A."/>
            <person name="Barry K."/>
            <person name="Baskaran P."/>
            <person name="Daum C."/>
            <person name="Fauchery L."/>
            <person name="Ihrmark K."/>
            <person name="Kuo A."/>
            <person name="LaButti K."/>
            <person name="Lipzen A."/>
            <person name="Morin E."/>
            <person name="Grigoriev I.V."/>
            <person name="Henrissat B."/>
            <person name="Lindahl B."/>
            <person name="Martin F."/>
        </authorList>
    </citation>
    <scope>NUCLEOTIDE SEQUENCE</scope>
    <source>
        <strain evidence="3">JB14</strain>
    </source>
</reference>
<feature type="domain" description="JmjC" evidence="2">
    <location>
        <begin position="1003"/>
        <end position="1172"/>
    </location>
</feature>
<accession>A0A6A4GTY8</accession>
<feature type="region of interest" description="Disordered" evidence="1">
    <location>
        <begin position="700"/>
        <end position="735"/>
    </location>
</feature>
<dbReference type="InterPro" id="IPR003347">
    <property type="entry name" value="JmjC_dom"/>
</dbReference>
<organism evidence="3 4">
    <name type="scientific">Gymnopus androsaceus JB14</name>
    <dbReference type="NCBI Taxonomy" id="1447944"/>
    <lineage>
        <taxon>Eukaryota</taxon>
        <taxon>Fungi</taxon>
        <taxon>Dikarya</taxon>
        <taxon>Basidiomycota</taxon>
        <taxon>Agaricomycotina</taxon>
        <taxon>Agaricomycetes</taxon>
        <taxon>Agaricomycetidae</taxon>
        <taxon>Agaricales</taxon>
        <taxon>Marasmiineae</taxon>
        <taxon>Omphalotaceae</taxon>
        <taxon>Gymnopus</taxon>
    </lineage>
</organism>
<feature type="compositionally biased region" description="Basic residues" evidence="1">
    <location>
        <begin position="803"/>
        <end position="815"/>
    </location>
</feature>
<evidence type="ECO:0000313" key="4">
    <source>
        <dbReference type="Proteomes" id="UP000799118"/>
    </source>
</evidence>
<feature type="compositionally biased region" description="Polar residues" evidence="1">
    <location>
        <begin position="553"/>
        <end position="568"/>
    </location>
</feature>
<evidence type="ECO:0000259" key="2">
    <source>
        <dbReference type="PROSITE" id="PS51184"/>
    </source>
</evidence>
<dbReference type="PROSITE" id="PS51184">
    <property type="entry name" value="JMJC"/>
    <property type="match status" value="1"/>
</dbReference>
<dbReference type="Proteomes" id="UP000799118">
    <property type="component" value="Unassembled WGS sequence"/>
</dbReference>
<dbReference type="Gene3D" id="2.60.120.650">
    <property type="entry name" value="Cupin"/>
    <property type="match status" value="1"/>
</dbReference>
<keyword evidence="4" id="KW-1185">Reference proteome</keyword>
<feature type="region of interest" description="Disordered" evidence="1">
    <location>
        <begin position="613"/>
        <end position="665"/>
    </location>
</feature>
<dbReference type="OrthoDB" id="2973696at2759"/>
<dbReference type="EMBL" id="ML769709">
    <property type="protein sequence ID" value="KAE9389168.1"/>
    <property type="molecule type" value="Genomic_DNA"/>
</dbReference>
<feature type="compositionally biased region" description="Polar residues" evidence="1">
    <location>
        <begin position="619"/>
        <end position="639"/>
    </location>
</feature>
<name>A0A6A4GTY8_9AGAR</name>
<gene>
    <name evidence="3" type="ORF">BT96DRAFT_1003507</name>
</gene>
<dbReference type="AlphaFoldDB" id="A0A6A4GTY8"/>
<proteinExistence type="predicted"/>
<feature type="region of interest" description="Disordered" evidence="1">
    <location>
        <begin position="385"/>
        <end position="404"/>
    </location>
</feature>
<protein>
    <recommendedName>
        <fullName evidence="2">JmjC domain-containing protein</fullName>
    </recommendedName>
</protein>
<feature type="region of interest" description="Disordered" evidence="1">
    <location>
        <begin position="523"/>
        <end position="599"/>
    </location>
</feature>
<evidence type="ECO:0000256" key="1">
    <source>
        <dbReference type="SAM" id="MobiDB-lite"/>
    </source>
</evidence>
<feature type="region of interest" description="Disordered" evidence="1">
    <location>
        <begin position="750"/>
        <end position="832"/>
    </location>
</feature>